<gene>
    <name evidence="1" type="ORF">SYV04_18270</name>
</gene>
<dbReference type="EMBL" id="JAXIVS010000006">
    <property type="protein sequence ID" value="MDY7228373.1"/>
    <property type="molecule type" value="Genomic_DNA"/>
</dbReference>
<proteinExistence type="predicted"/>
<evidence type="ECO:0000313" key="1">
    <source>
        <dbReference type="EMBL" id="MDY7228373.1"/>
    </source>
</evidence>
<reference evidence="1 2" key="1">
    <citation type="submission" date="2023-12" db="EMBL/GenBank/DDBJ databases">
        <title>the genome sequence of Hyalangium sp. s54d21.</title>
        <authorList>
            <person name="Zhang X."/>
        </authorList>
    </citation>
    <scope>NUCLEOTIDE SEQUENCE [LARGE SCALE GENOMIC DNA]</scope>
    <source>
        <strain evidence="2">s54d21</strain>
    </source>
</reference>
<evidence type="ECO:0000313" key="2">
    <source>
        <dbReference type="Proteomes" id="UP001291309"/>
    </source>
</evidence>
<sequence>MPLNEFFDASHPWADQNGQRILLSGSCRSSTGGSGEEVSE</sequence>
<dbReference type="Proteomes" id="UP001291309">
    <property type="component" value="Unassembled WGS sequence"/>
</dbReference>
<comment type="caution">
    <text evidence="1">The sequence shown here is derived from an EMBL/GenBank/DDBJ whole genome shotgun (WGS) entry which is preliminary data.</text>
</comment>
<keyword evidence="2" id="KW-1185">Reference proteome</keyword>
<organism evidence="1 2">
    <name type="scientific">Hyalangium rubrum</name>
    <dbReference type="NCBI Taxonomy" id="3103134"/>
    <lineage>
        <taxon>Bacteria</taxon>
        <taxon>Pseudomonadati</taxon>
        <taxon>Myxococcota</taxon>
        <taxon>Myxococcia</taxon>
        <taxon>Myxococcales</taxon>
        <taxon>Cystobacterineae</taxon>
        <taxon>Archangiaceae</taxon>
        <taxon>Hyalangium</taxon>
    </lineage>
</organism>
<dbReference type="RefSeq" id="WP_321547102.1">
    <property type="nucleotide sequence ID" value="NZ_JAXIVS010000006.1"/>
</dbReference>
<accession>A0ABU5H6A2</accession>
<protein>
    <submittedName>
        <fullName evidence="1">Uncharacterized protein</fullName>
    </submittedName>
</protein>
<name>A0ABU5H6A2_9BACT</name>